<dbReference type="Gene3D" id="1.20.1050.60">
    <property type="entry name" value="alpha-1,2-mannosidase"/>
    <property type="match status" value="1"/>
</dbReference>
<dbReference type="Gene3D" id="2.70.98.10">
    <property type="match status" value="1"/>
</dbReference>
<comment type="caution">
    <text evidence="6">The sequence shown here is derived from an EMBL/GenBank/DDBJ whole genome shotgun (WGS) entry which is preliminary data.</text>
</comment>
<reference evidence="6 7" key="2">
    <citation type="submission" date="2008-08" db="EMBL/GenBank/DDBJ databases">
        <authorList>
            <person name="Fulton L."/>
            <person name="Clifton S."/>
            <person name="Fulton B."/>
            <person name="Xu J."/>
            <person name="Minx P."/>
            <person name="Pepin K.H."/>
            <person name="Johnson M."/>
            <person name="Thiruvilangam P."/>
            <person name="Bhonagiri V."/>
            <person name="Nash W.E."/>
            <person name="Mardis E.R."/>
            <person name="Wilson R.K."/>
        </authorList>
    </citation>
    <scope>NUCLEOTIDE SEQUENCE [LARGE SCALE GENOMIC DNA]</scope>
    <source>
        <strain evidence="7">DSM 17135 / JCM 12973 / M2</strain>
    </source>
</reference>
<dbReference type="GO" id="GO:0030246">
    <property type="term" value="F:carbohydrate binding"/>
    <property type="evidence" value="ECO:0007669"/>
    <property type="project" value="InterPro"/>
</dbReference>
<name>B5CZ98_PHOPM</name>
<dbReference type="InterPro" id="IPR014718">
    <property type="entry name" value="GH-type_carb-bd"/>
</dbReference>
<keyword evidence="3" id="KW-0106">Calcium</keyword>
<dbReference type="EMBL" id="ABQC02000019">
    <property type="protein sequence ID" value="EDY95779.1"/>
    <property type="molecule type" value="Genomic_DNA"/>
</dbReference>
<dbReference type="Gene3D" id="1.20.1610.10">
    <property type="entry name" value="alpha-1,2-mannosidases domains"/>
    <property type="match status" value="1"/>
</dbReference>
<dbReference type="CDD" id="cd08566">
    <property type="entry name" value="GDPD_AtGDE_like"/>
    <property type="match status" value="1"/>
</dbReference>
<evidence type="ECO:0000256" key="1">
    <source>
        <dbReference type="ARBA" id="ARBA00001913"/>
    </source>
</evidence>
<dbReference type="GO" id="GO:0000224">
    <property type="term" value="F:peptide-N4-(N-acetyl-beta-glucosaminyl)asparagine amidase activity"/>
    <property type="evidence" value="ECO:0007669"/>
    <property type="project" value="TreeGrafter"/>
</dbReference>
<dbReference type="Gene3D" id="3.30.2080.10">
    <property type="entry name" value="GH92 mannosidase domain"/>
    <property type="match status" value="1"/>
</dbReference>
<gene>
    <name evidence="6" type="ORF">BACPLE_02055</name>
</gene>
<dbReference type="HOGENOM" id="CLU_003690_4_0_10"/>
<dbReference type="OrthoDB" id="9762711at2"/>
<dbReference type="NCBIfam" id="TIGR01180">
    <property type="entry name" value="aman2_put"/>
    <property type="match status" value="1"/>
</dbReference>
<dbReference type="PANTHER" id="PTHR12143:SF38">
    <property type="entry name" value="ALPHA-1,2-MANNOSIDASE FAMILY PROTEIN (AFU_ORTHOLOGUE AFUA_5G10520)"/>
    <property type="match status" value="1"/>
</dbReference>
<feature type="domain" description="GP-PDE" evidence="5">
    <location>
        <begin position="37"/>
        <end position="267"/>
    </location>
</feature>
<dbReference type="GO" id="GO:0008081">
    <property type="term" value="F:phosphoric diester hydrolase activity"/>
    <property type="evidence" value="ECO:0007669"/>
    <property type="project" value="InterPro"/>
</dbReference>
<evidence type="ECO:0000313" key="6">
    <source>
        <dbReference type="EMBL" id="EDY95779.1"/>
    </source>
</evidence>
<feature type="signal peptide" evidence="4">
    <location>
        <begin position="1"/>
        <end position="24"/>
    </location>
</feature>
<dbReference type="InterPro" id="IPR050883">
    <property type="entry name" value="PNGase"/>
</dbReference>
<sequence>MNMNIFPRLFTVMFVAGLAGMGYANPAAQGRPSSEDIEVVVHRGANFLAPENTLPSARAALKYGAEWIELDVRKSKDGVLYNLHDETLDRTTDGHGPIHLVTSSEIERLDAGSWFGPAFRGLKVPRIETMLDSLKGKANVFFDVKKGTPVADLVKLVRAKGFEKNSFFWFADAKMVPEFVKLAPEMKIKVNASDIEGIKKWQAVCRPSYVEIEPENITKNLVNYCHKNGILVMAAIQNGNEEAYKKAIQAQPDLVNIDQPELWARVVAESEGEYVAPLSQYVDPRIGSEGLGRVFIGPSCPYGMVKPSPDCTPSPNSGWLPMPERVDGFAQVHVSGTGGGPKYGNVLVTPFGNGMDRVNHYDYREYETIRLGYYDTQFKQNGIRTEITTANRASFYRFTYPEDSLKSLAVDAGFFLGENPVPDAREAQQFVGSEIQVLSDHEVAGYTRIRGGWNNGKAYTVYFYAETDRPFVQSLTWKGNRITEAQSQYDSAEKTGALLRFAKNDKVVQLKVGISFLSMQKAKINAHSEIPHWSFEKVHQDLLGQWEQLLQKIEINPSTPLAKKRMFYTGLYHTMLMPVDRTGENPLWSDPEPYYDDFYAIWDTYRSSSPLITLIDPKREADIVRSLVNIYKRDGYMPDARSGNSNGRTQGGSNAEIVIADAFVKGLKGIDYELALEAMLKDATVPPGGNEEAEGRGGLIPYLELGYIPHGVDRAGNRTVEYSYCDYAIALVAKGLGKEDLYQRYLKQSENWKNLWRGDYEHEGAKGFIMPRDKEGNWLDSIPFGHSTRMQPKFKYTPVTFEGPWYTPWWSMFFYEASSWEYSLSIPHDVPGLIEKCGGAADFEKRLDIFFDKGFFNVNNEPSFLTPCLYHWLGKPWRSSDRIREIIAKNYNDGPVGLPGNDDSGAMSSWLAFHMIGLYPNAGQDYYLIHTPLLTSTTFHLEGGKEFKVVAEGLSDKNCYIQGVTLNGKDYPYSVLRHKDIMAGGELVLKMGKKPGSWGKELGLDK</sequence>
<dbReference type="GO" id="GO:0006516">
    <property type="term" value="P:glycoprotein catabolic process"/>
    <property type="evidence" value="ECO:0007669"/>
    <property type="project" value="TreeGrafter"/>
</dbReference>
<evidence type="ECO:0000256" key="3">
    <source>
        <dbReference type="ARBA" id="ARBA00022837"/>
    </source>
</evidence>
<dbReference type="InterPro" id="IPR005887">
    <property type="entry name" value="GH92_a_mannosidase_put"/>
</dbReference>
<dbReference type="GO" id="GO:0005975">
    <property type="term" value="P:carbohydrate metabolic process"/>
    <property type="evidence" value="ECO:0007669"/>
    <property type="project" value="InterPro"/>
</dbReference>
<dbReference type="PANTHER" id="PTHR12143">
    <property type="entry name" value="PEPTIDE N-GLYCANASE PNGASE -RELATED"/>
    <property type="match status" value="1"/>
</dbReference>
<accession>B5CZ98</accession>
<dbReference type="GO" id="GO:0006629">
    <property type="term" value="P:lipid metabolic process"/>
    <property type="evidence" value="ECO:0007669"/>
    <property type="project" value="InterPro"/>
</dbReference>
<dbReference type="GO" id="GO:0005829">
    <property type="term" value="C:cytosol"/>
    <property type="evidence" value="ECO:0007669"/>
    <property type="project" value="TreeGrafter"/>
</dbReference>
<evidence type="ECO:0000313" key="7">
    <source>
        <dbReference type="Proteomes" id="UP000003452"/>
    </source>
</evidence>
<keyword evidence="4" id="KW-0732">Signal</keyword>
<dbReference type="InterPro" id="IPR041371">
    <property type="entry name" value="GH92_N"/>
</dbReference>
<dbReference type="PROSITE" id="PS51704">
    <property type="entry name" value="GP_PDE"/>
    <property type="match status" value="1"/>
</dbReference>
<dbReference type="RefSeq" id="WP_007561623.1">
    <property type="nucleotide sequence ID" value="NZ_DS990130.1"/>
</dbReference>
<dbReference type="Pfam" id="PF03009">
    <property type="entry name" value="GDPD"/>
    <property type="match status" value="1"/>
</dbReference>
<dbReference type="FunFam" id="3.30.2080.10:FF:000001">
    <property type="entry name" value="Alpha-1,2-mannosidase subfamily"/>
    <property type="match status" value="1"/>
</dbReference>
<protein>
    <submittedName>
        <fullName evidence="6">Putative alpha-1,2-mannosidase</fullName>
    </submittedName>
</protein>
<comment type="cofactor">
    <cofactor evidence="1">
        <name>Ca(2+)</name>
        <dbReference type="ChEBI" id="CHEBI:29108"/>
    </cofactor>
</comment>
<dbReference type="eggNOG" id="COG3537">
    <property type="taxonomic scope" value="Bacteria"/>
</dbReference>
<feature type="chain" id="PRO_5002830794" evidence="4">
    <location>
        <begin position="25"/>
        <end position="1006"/>
    </location>
</feature>
<evidence type="ECO:0000256" key="2">
    <source>
        <dbReference type="ARBA" id="ARBA00011245"/>
    </source>
</evidence>
<dbReference type="Pfam" id="PF07971">
    <property type="entry name" value="Glyco_hydro_92"/>
    <property type="match status" value="1"/>
</dbReference>
<dbReference type="InterPro" id="IPR017946">
    <property type="entry name" value="PLC-like_Pdiesterase_TIM-brl"/>
</dbReference>
<dbReference type="InterPro" id="IPR012939">
    <property type="entry name" value="Glyco_hydro_92"/>
</dbReference>
<dbReference type="Proteomes" id="UP000003452">
    <property type="component" value="Unassembled WGS sequence"/>
</dbReference>
<comment type="subunit">
    <text evidence="2">Monomer.</text>
</comment>
<evidence type="ECO:0000259" key="5">
    <source>
        <dbReference type="PROSITE" id="PS51704"/>
    </source>
</evidence>
<dbReference type="SUPFAM" id="SSF51695">
    <property type="entry name" value="PLC-like phosphodiesterases"/>
    <property type="match status" value="1"/>
</dbReference>
<dbReference type="InterPro" id="IPR008928">
    <property type="entry name" value="6-hairpin_glycosidase_sf"/>
</dbReference>
<dbReference type="GeneID" id="43185048"/>
<dbReference type="AlphaFoldDB" id="B5CZ98"/>
<dbReference type="eggNOG" id="COG0584">
    <property type="taxonomic scope" value="Bacteria"/>
</dbReference>
<evidence type="ECO:0000256" key="4">
    <source>
        <dbReference type="SAM" id="SignalP"/>
    </source>
</evidence>
<organism evidence="6 7">
    <name type="scientific">Phocaeicola plebeius (strain DSM 17135 / JCM 12973 / CCUG 54634 / M2)</name>
    <name type="common">Bacteroides plebeius</name>
    <dbReference type="NCBI Taxonomy" id="484018"/>
    <lineage>
        <taxon>Bacteria</taxon>
        <taxon>Pseudomonadati</taxon>
        <taxon>Bacteroidota</taxon>
        <taxon>Bacteroidia</taxon>
        <taxon>Bacteroidales</taxon>
        <taxon>Bacteroidaceae</taxon>
        <taxon>Phocaeicola</taxon>
    </lineage>
</organism>
<dbReference type="InterPro" id="IPR030395">
    <property type="entry name" value="GP_PDE_dom"/>
</dbReference>
<proteinExistence type="predicted"/>
<dbReference type="SUPFAM" id="SSF48208">
    <property type="entry name" value="Six-hairpin glycosidases"/>
    <property type="match status" value="1"/>
</dbReference>
<dbReference type="Pfam" id="PF17678">
    <property type="entry name" value="Glyco_hydro_92N"/>
    <property type="match status" value="1"/>
</dbReference>
<reference evidence="6 7" key="1">
    <citation type="submission" date="2008-08" db="EMBL/GenBank/DDBJ databases">
        <title>Draft genome sequence of Bacteroides plebeius (DSM 17135).</title>
        <authorList>
            <person name="Sudarsanam P."/>
            <person name="Ley R."/>
            <person name="Guruge J."/>
            <person name="Turnbaugh P.J."/>
            <person name="Mahowald M."/>
            <person name="Liep D."/>
            <person name="Gordon J."/>
        </authorList>
    </citation>
    <scope>NUCLEOTIDE SEQUENCE [LARGE SCALE GENOMIC DNA]</scope>
    <source>
        <strain evidence="7">DSM 17135 / JCM 12973 / M2</strain>
    </source>
</reference>
<dbReference type="Gene3D" id="3.20.20.190">
    <property type="entry name" value="Phosphatidylinositol (PI) phosphodiesterase"/>
    <property type="match status" value="1"/>
</dbReference>